<dbReference type="EMBL" id="JAPVEA010000004">
    <property type="protein sequence ID" value="KAJ5455947.1"/>
    <property type="molecule type" value="Genomic_DNA"/>
</dbReference>
<feature type="repeat" description="ANK" evidence="3">
    <location>
        <begin position="571"/>
        <end position="603"/>
    </location>
</feature>
<keyword evidence="2 3" id="KW-0040">ANK repeat</keyword>
<dbReference type="InterPro" id="IPR051637">
    <property type="entry name" value="Ank_repeat_dom-contain_49"/>
</dbReference>
<feature type="repeat" description="ANK" evidence="3">
    <location>
        <begin position="362"/>
        <end position="390"/>
    </location>
</feature>
<evidence type="ECO:0000256" key="3">
    <source>
        <dbReference type="PROSITE-ProRule" id="PRU00023"/>
    </source>
</evidence>
<gene>
    <name evidence="4" type="ORF">N7458_004211</name>
</gene>
<dbReference type="Proteomes" id="UP001213681">
    <property type="component" value="Unassembled WGS sequence"/>
</dbReference>
<protein>
    <submittedName>
        <fullName evidence="4">Uncharacterized protein</fullName>
    </submittedName>
</protein>
<organism evidence="4 5">
    <name type="scientific">Penicillium daleae</name>
    <dbReference type="NCBI Taxonomy" id="63821"/>
    <lineage>
        <taxon>Eukaryota</taxon>
        <taxon>Fungi</taxon>
        <taxon>Dikarya</taxon>
        <taxon>Ascomycota</taxon>
        <taxon>Pezizomycotina</taxon>
        <taxon>Eurotiomycetes</taxon>
        <taxon>Eurotiomycetidae</taxon>
        <taxon>Eurotiales</taxon>
        <taxon>Aspergillaceae</taxon>
        <taxon>Penicillium</taxon>
    </lineage>
</organism>
<dbReference type="Pfam" id="PF00023">
    <property type="entry name" value="Ank"/>
    <property type="match status" value="2"/>
</dbReference>
<dbReference type="SMART" id="SM00248">
    <property type="entry name" value="ANK"/>
    <property type="match status" value="12"/>
</dbReference>
<dbReference type="PROSITE" id="PS50088">
    <property type="entry name" value="ANK_REPEAT"/>
    <property type="match status" value="9"/>
</dbReference>
<evidence type="ECO:0000313" key="5">
    <source>
        <dbReference type="Proteomes" id="UP001213681"/>
    </source>
</evidence>
<dbReference type="RefSeq" id="XP_056768320.1">
    <property type="nucleotide sequence ID" value="XM_056907593.1"/>
</dbReference>
<evidence type="ECO:0000256" key="1">
    <source>
        <dbReference type="ARBA" id="ARBA00022737"/>
    </source>
</evidence>
<dbReference type="Gene3D" id="1.25.40.20">
    <property type="entry name" value="Ankyrin repeat-containing domain"/>
    <property type="match status" value="3"/>
</dbReference>
<feature type="repeat" description="ANK" evidence="3">
    <location>
        <begin position="538"/>
        <end position="570"/>
    </location>
</feature>
<feature type="repeat" description="ANK" evidence="3">
    <location>
        <begin position="148"/>
        <end position="172"/>
    </location>
</feature>
<dbReference type="Pfam" id="PF12796">
    <property type="entry name" value="Ank_2"/>
    <property type="match status" value="3"/>
</dbReference>
<reference evidence="4" key="1">
    <citation type="submission" date="2022-12" db="EMBL/GenBank/DDBJ databases">
        <authorList>
            <person name="Petersen C."/>
        </authorList>
    </citation>
    <scope>NUCLEOTIDE SEQUENCE</scope>
    <source>
        <strain evidence="4">IBT 16125</strain>
    </source>
</reference>
<accession>A0AAD6G5L9</accession>
<dbReference type="PANTHER" id="PTHR24180:SF45">
    <property type="entry name" value="POLY [ADP-RIBOSE] POLYMERASE TANKYRASE"/>
    <property type="match status" value="1"/>
</dbReference>
<dbReference type="AlphaFoldDB" id="A0AAD6G5L9"/>
<dbReference type="PROSITE" id="PS50297">
    <property type="entry name" value="ANK_REP_REGION"/>
    <property type="match status" value="8"/>
</dbReference>
<dbReference type="InterPro" id="IPR036770">
    <property type="entry name" value="Ankyrin_rpt-contain_sf"/>
</dbReference>
<dbReference type="SUPFAM" id="SSF48403">
    <property type="entry name" value="Ankyrin repeat"/>
    <property type="match status" value="2"/>
</dbReference>
<dbReference type="PRINTS" id="PR01415">
    <property type="entry name" value="ANKYRIN"/>
</dbReference>
<comment type="caution">
    <text evidence="4">The sequence shown here is derived from an EMBL/GenBank/DDBJ whole genome shotgun (WGS) entry which is preliminary data.</text>
</comment>
<sequence length="631" mass="68069">MARTKLPIELIIRIADFLEPAACYCFLRAFDGLDELLLPDVFTRKARPSGDTLVHLAASKGDECLLQTILARRSNVQTRNKHGVTPLACAARRGHQTVVKQLIAAGAKVDELDNRGLTALHCAAYHGSDMVVQLLLDAGADISTKTPCHRTALHMAARNGHNSTVSLLLEKGRWLQDITDTYNGALDLAAEYGRTAVVQQLIEAGFQVSDKTLQVAVSSGRAKIVKILLSQRSFPEHIRRAELFRSVELGLPSVVRLLVGTGLVVTGNDIGLARATGCSGSIRMLRLIRHMAVDFCNQIESRFAMLDSAAQGGHGTFVQYLADLAWLTPELCKHALQVATRAGHSAVVKSILACGLQVDEKDKRSALKYASSKGDLAIVDLLLDPGAQFDRLALYPAVCEGQFGRVRTILQSGINTSTPDWDTDILLRESLWKGAESGYTSIVELLLSVGVAPDVFRYGKTKPSALYRASARGHGDVVDILVRAGADISREYYHQQSPLFPTDKHGYTALHSASRSGHGHVIDYLIRSGAPVSFQGEEGFTALHAAARSGRASAVKVLIHAGADLSIQANSGATSLHYAVQYNYPEVVKLLLDAGANPTALDHEGKSALNRAVEFQNAEVIAHFAAAEIVQ</sequence>
<feature type="repeat" description="ANK" evidence="3">
    <location>
        <begin position="82"/>
        <end position="114"/>
    </location>
</feature>
<feature type="repeat" description="ANK" evidence="3">
    <location>
        <begin position="115"/>
        <end position="147"/>
    </location>
</feature>
<feature type="repeat" description="ANK" evidence="3">
    <location>
        <begin position="461"/>
        <end position="493"/>
    </location>
</feature>
<evidence type="ECO:0000313" key="4">
    <source>
        <dbReference type="EMBL" id="KAJ5455947.1"/>
    </source>
</evidence>
<dbReference type="PANTHER" id="PTHR24180">
    <property type="entry name" value="CYCLIN-DEPENDENT KINASE INHIBITOR 2C-RELATED"/>
    <property type="match status" value="1"/>
</dbReference>
<feature type="repeat" description="ANK" evidence="3">
    <location>
        <begin position="49"/>
        <end position="81"/>
    </location>
</feature>
<keyword evidence="5" id="KW-1185">Reference proteome</keyword>
<dbReference type="GeneID" id="81597836"/>
<keyword evidence="1" id="KW-0677">Repeat</keyword>
<name>A0AAD6G5L9_9EURO</name>
<reference evidence="4" key="2">
    <citation type="journal article" date="2023" name="IMA Fungus">
        <title>Comparative genomic study of the Penicillium genus elucidates a diverse pangenome and 15 lateral gene transfer events.</title>
        <authorList>
            <person name="Petersen C."/>
            <person name="Sorensen T."/>
            <person name="Nielsen M.R."/>
            <person name="Sondergaard T.E."/>
            <person name="Sorensen J.L."/>
            <person name="Fitzpatrick D.A."/>
            <person name="Frisvad J.C."/>
            <person name="Nielsen K.L."/>
        </authorList>
    </citation>
    <scope>NUCLEOTIDE SEQUENCE</scope>
    <source>
        <strain evidence="4">IBT 16125</strain>
    </source>
</reference>
<dbReference type="InterPro" id="IPR002110">
    <property type="entry name" value="Ankyrin_rpt"/>
</dbReference>
<evidence type="ECO:0000256" key="2">
    <source>
        <dbReference type="ARBA" id="ARBA00023043"/>
    </source>
</evidence>
<feature type="repeat" description="ANK" evidence="3">
    <location>
        <begin position="505"/>
        <end position="537"/>
    </location>
</feature>
<proteinExistence type="predicted"/>